<dbReference type="Gene3D" id="3.50.30.50">
    <property type="entry name" value="Putative cyclase"/>
    <property type="match status" value="1"/>
</dbReference>
<evidence type="ECO:0000256" key="1">
    <source>
        <dbReference type="ARBA" id="ARBA00007865"/>
    </source>
</evidence>
<dbReference type="AlphaFoldDB" id="A0A1X2H5V8"/>
<organism evidence="2 3">
    <name type="scientific">Syncephalastrum racemosum</name>
    <name type="common">Filamentous fungus</name>
    <dbReference type="NCBI Taxonomy" id="13706"/>
    <lineage>
        <taxon>Eukaryota</taxon>
        <taxon>Fungi</taxon>
        <taxon>Fungi incertae sedis</taxon>
        <taxon>Mucoromycota</taxon>
        <taxon>Mucoromycotina</taxon>
        <taxon>Mucoromycetes</taxon>
        <taxon>Mucorales</taxon>
        <taxon>Syncephalastraceae</taxon>
        <taxon>Syncephalastrum</taxon>
    </lineage>
</organism>
<dbReference type="InParanoid" id="A0A1X2H5V8"/>
<reference evidence="2 3" key="1">
    <citation type="submission" date="2016-07" db="EMBL/GenBank/DDBJ databases">
        <title>Pervasive Adenine N6-methylation of Active Genes in Fungi.</title>
        <authorList>
            <consortium name="DOE Joint Genome Institute"/>
            <person name="Mondo S.J."/>
            <person name="Dannebaum R.O."/>
            <person name="Kuo R.C."/>
            <person name="Labutti K."/>
            <person name="Haridas S."/>
            <person name="Kuo A."/>
            <person name="Salamov A."/>
            <person name="Ahrendt S.R."/>
            <person name="Lipzen A."/>
            <person name="Sullivan W."/>
            <person name="Andreopoulos W.B."/>
            <person name="Clum A."/>
            <person name="Lindquist E."/>
            <person name="Daum C."/>
            <person name="Ramamoorthy G.K."/>
            <person name="Gryganskyi A."/>
            <person name="Culley D."/>
            <person name="Magnuson J.K."/>
            <person name="James T.Y."/>
            <person name="O'Malley M.A."/>
            <person name="Stajich J.E."/>
            <person name="Spatafora J.W."/>
            <person name="Visel A."/>
            <person name="Grigoriev I.V."/>
        </authorList>
    </citation>
    <scope>NUCLEOTIDE SEQUENCE [LARGE SCALE GENOMIC DNA]</scope>
    <source>
        <strain evidence="2 3">NRRL 2496</strain>
    </source>
</reference>
<accession>A0A1X2H5V8</accession>
<gene>
    <name evidence="2" type="ORF">BCR43DRAFT_477253</name>
</gene>
<dbReference type="Proteomes" id="UP000242180">
    <property type="component" value="Unassembled WGS sequence"/>
</dbReference>
<keyword evidence="3" id="KW-1185">Reference proteome</keyword>
<name>A0A1X2H5V8_SYNRA</name>
<dbReference type="InterPro" id="IPR007325">
    <property type="entry name" value="KFase/CYL"/>
</dbReference>
<dbReference type="GO" id="GO:0004061">
    <property type="term" value="F:arylformamidase activity"/>
    <property type="evidence" value="ECO:0007669"/>
    <property type="project" value="InterPro"/>
</dbReference>
<comment type="similarity">
    <text evidence="1">Belongs to the Cyclase 1 superfamily.</text>
</comment>
<protein>
    <recommendedName>
        <fullName evidence="4">Cyclase-domain-containing protein</fullName>
    </recommendedName>
</protein>
<sequence>MTILPAYQDLPIDPKYPPKTAWGIWGEDDNLGTLNLLTEERVLKATQNVKKGKVFPLNWDLEKPNPPLFGRTVIDHHIRDRGNDAKKFDDVYDNFNTQTSSQWDGLRHVCHHKSNRFYNNISADHILPGPNASDRLGIHHMARRGIAGRAVLLDYGRWRSARDSNYNPLVREEVPVEDLEQVAKEQGVTFQEGDILLVRYGWMEAYEKSGGALPSENLARPDSVGIEASEKTFEWIWNHHFACVGGDVFAFEAFPVKDWDLSCHAQFLGGFGMPIGEMFYLEKLAEECAQDGVYEFLFTSAPLNKYKGVATPPNAICIK</sequence>
<comment type="caution">
    <text evidence="2">The sequence shown here is derived from an EMBL/GenBank/DDBJ whole genome shotgun (WGS) entry which is preliminary data.</text>
</comment>
<dbReference type="EMBL" id="MCGN01000008">
    <property type="protein sequence ID" value="ORY93844.1"/>
    <property type="molecule type" value="Genomic_DNA"/>
</dbReference>
<dbReference type="PANTHER" id="PTHR34861">
    <property type="match status" value="1"/>
</dbReference>
<evidence type="ECO:0000313" key="2">
    <source>
        <dbReference type="EMBL" id="ORY93844.1"/>
    </source>
</evidence>
<dbReference type="GO" id="GO:0019441">
    <property type="term" value="P:L-tryptophan catabolic process to kynurenine"/>
    <property type="evidence" value="ECO:0007669"/>
    <property type="project" value="InterPro"/>
</dbReference>
<evidence type="ECO:0000313" key="3">
    <source>
        <dbReference type="Proteomes" id="UP000242180"/>
    </source>
</evidence>
<dbReference type="OrthoDB" id="5396at2759"/>
<dbReference type="STRING" id="13706.A0A1X2H5V8"/>
<proteinExistence type="inferred from homology"/>
<dbReference type="Pfam" id="PF04199">
    <property type="entry name" value="Cyclase"/>
    <property type="match status" value="1"/>
</dbReference>
<evidence type="ECO:0008006" key="4">
    <source>
        <dbReference type="Google" id="ProtNLM"/>
    </source>
</evidence>
<dbReference type="OMA" id="RWHWENG"/>
<dbReference type="InterPro" id="IPR037175">
    <property type="entry name" value="KFase_sf"/>
</dbReference>
<dbReference type="PANTHER" id="PTHR34861:SF11">
    <property type="entry name" value="CYCLASE"/>
    <property type="match status" value="1"/>
</dbReference>
<dbReference type="SUPFAM" id="SSF102198">
    <property type="entry name" value="Putative cyclase"/>
    <property type="match status" value="1"/>
</dbReference>